<gene>
    <name evidence="2" type="ORF">SD70_25945</name>
</gene>
<protein>
    <submittedName>
        <fullName evidence="2">Uncharacterized protein</fullName>
    </submittedName>
</protein>
<evidence type="ECO:0000313" key="3">
    <source>
        <dbReference type="Proteomes" id="UP000031967"/>
    </source>
</evidence>
<comment type="caution">
    <text evidence="2">The sequence shown here is derived from an EMBL/GenBank/DDBJ whole genome shotgun (WGS) entry which is preliminary data.</text>
</comment>
<evidence type="ECO:0000256" key="1">
    <source>
        <dbReference type="SAM" id="Phobius"/>
    </source>
</evidence>
<keyword evidence="1" id="KW-1133">Transmembrane helix</keyword>
<dbReference type="RefSeq" id="WP_041051052.1">
    <property type="nucleotide sequence ID" value="NZ_JXAK01000059.1"/>
</dbReference>
<name>A0ABR5ABS9_9BACL</name>
<feature type="transmembrane region" description="Helical" evidence="1">
    <location>
        <begin position="36"/>
        <end position="58"/>
    </location>
</feature>
<keyword evidence="1" id="KW-0472">Membrane</keyword>
<organism evidence="2 3">
    <name type="scientific">Gordoniibacillus kamchatkensis</name>
    <dbReference type="NCBI Taxonomy" id="1590651"/>
    <lineage>
        <taxon>Bacteria</taxon>
        <taxon>Bacillati</taxon>
        <taxon>Bacillota</taxon>
        <taxon>Bacilli</taxon>
        <taxon>Bacillales</taxon>
        <taxon>Paenibacillaceae</taxon>
        <taxon>Gordoniibacillus</taxon>
    </lineage>
</organism>
<proteinExistence type="predicted"/>
<keyword evidence="1" id="KW-0812">Transmembrane</keyword>
<reference evidence="2 3" key="1">
    <citation type="submission" date="2014-12" db="EMBL/GenBank/DDBJ databases">
        <title>Draft genome sequence of Paenibacillus kamchatkensis strain B-2647.</title>
        <authorList>
            <person name="Karlyshev A.V."/>
            <person name="Kudryashova E.B."/>
        </authorList>
    </citation>
    <scope>NUCLEOTIDE SEQUENCE [LARGE SCALE GENOMIC DNA]</scope>
    <source>
        <strain evidence="2 3">VKM B-2647</strain>
    </source>
</reference>
<dbReference type="EMBL" id="JXAK01000059">
    <property type="protein sequence ID" value="KIL38488.1"/>
    <property type="molecule type" value="Genomic_DNA"/>
</dbReference>
<keyword evidence="3" id="KW-1185">Reference proteome</keyword>
<dbReference type="Proteomes" id="UP000031967">
    <property type="component" value="Unassembled WGS sequence"/>
</dbReference>
<accession>A0ABR5ABS9</accession>
<feature type="transmembrane region" description="Helical" evidence="1">
    <location>
        <begin position="7"/>
        <end position="30"/>
    </location>
</feature>
<sequence length="70" mass="7599">MHIKSRAIVYGIVVSNAAAAVILLLTSWAIKSVHGFGQGSAIFVLSEFVLLPMAIGMINTRFWHDDARGE</sequence>
<evidence type="ECO:0000313" key="2">
    <source>
        <dbReference type="EMBL" id="KIL38488.1"/>
    </source>
</evidence>